<feature type="compositionally biased region" description="Basic and acidic residues" evidence="2">
    <location>
        <begin position="1117"/>
        <end position="1127"/>
    </location>
</feature>
<dbReference type="Pfam" id="PF00536">
    <property type="entry name" value="SAM_1"/>
    <property type="match status" value="1"/>
</dbReference>
<evidence type="ECO:0000259" key="3">
    <source>
        <dbReference type="PROSITE" id="PS50105"/>
    </source>
</evidence>
<dbReference type="Pfam" id="PF24564">
    <property type="entry name" value="DUF7605"/>
    <property type="match status" value="1"/>
</dbReference>
<accession>A0AA36J6C9</accession>
<evidence type="ECO:0000313" key="6">
    <source>
        <dbReference type="Proteomes" id="UP001178507"/>
    </source>
</evidence>
<feature type="compositionally biased region" description="Low complexity" evidence="2">
    <location>
        <begin position="1024"/>
        <end position="1034"/>
    </location>
</feature>
<reference evidence="5" key="1">
    <citation type="submission" date="2023-08" db="EMBL/GenBank/DDBJ databases">
        <authorList>
            <person name="Chen Y."/>
            <person name="Shah S."/>
            <person name="Dougan E. K."/>
            <person name="Thang M."/>
            <person name="Chan C."/>
        </authorList>
    </citation>
    <scope>NUCLEOTIDE SEQUENCE</scope>
</reference>
<feature type="coiled-coil region" evidence="1">
    <location>
        <begin position="133"/>
        <end position="167"/>
    </location>
</feature>
<dbReference type="SMART" id="SM00504">
    <property type="entry name" value="Ubox"/>
    <property type="match status" value="1"/>
</dbReference>
<dbReference type="PROSITE" id="PS50105">
    <property type="entry name" value="SAM_DOMAIN"/>
    <property type="match status" value="1"/>
</dbReference>
<keyword evidence="6" id="KW-1185">Reference proteome</keyword>
<dbReference type="GO" id="GO:0004842">
    <property type="term" value="F:ubiquitin-protein transferase activity"/>
    <property type="evidence" value="ECO:0007669"/>
    <property type="project" value="InterPro"/>
</dbReference>
<name>A0AA36J6C9_9DINO</name>
<protein>
    <submittedName>
        <fullName evidence="5">Uncharacterized protein</fullName>
    </submittedName>
</protein>
<feature type="compositionally biased region" description="Acidic residues" evidence="2">
    <location>
        <begin position="1103"/>
        <end position="1116"/>
    </location>
</feature>
<comment type="caution">
    <text evidence="5">The sequence shown here is derived from an EMBL/GenBank/DDBJ whole genome shotgun (WGS) entry which is preliminary data.</text>
</comment>
<dbReference type="InterPro" id="IPR013083">
    <property type="entry name" value="Znf_RING/FYVE/PHD"/>
</dbReference>
<dbReference type="SUPFAM" id="SSF57850">
    <property type="entry name" value="RING/U-box"/>
    <property type="match status" value="1"/>
</dbReference>
<dbReference type="GO" id="GO:0016567">
    <property type="term" value="P:protein ubiquitination"/>
    <property type="evidence" value="ECO:0007669"/>
    <property type="project" value="InterPro"/>
</dbReference>
<dbReference type="InterPro" id="IPR001660">
    <property type="entry name" value="SAM"/>
</dbReference>
<feature type="region of interest" description="Disordered" evidence="2">
    <location>
        <begin position="1059"/>
        <end position="1183"/>
    </location>
</feature>
<dbReference type="Proteomes" id="UP001178507">
    <property type="component" value="Unassembled WGS sequence"/>
</dbReference>
<evidence type="ECO:0000256" key="2">
    <source>
        <dbReference type="SAM" id="MobiDB-lite"/>
    </source>
</evidence>
<dbReference type="InterPro" id="IPR013761">
    <property type="entry name" value="SAM/pointed_sf"/>
</dbReference>
<proteinExistence type="predicted"/>
<dbReference type="InterPro" id="IPR027417">
    <property type="entry name" value="P-loop_NTPase"/>
</dbReference>
<dbReference type="Pfam" id="PF04564">
    <property type="entry name" value="U-box"/>
    <property type="match status" value="1"/>
</dbReference>
<dbReference type="SMART" id="SM00454">
    <property type="entry name" value="SAM"/>
    <property type="match status" value="1"/>
</dbReference>
<dbReference type="Gene3D" id="1.10.150.50">
    <property type="entry name" value="Transcription Factor, Ets-1"/>
    <property type="match status" value="1"/>
</dbReference>
<organism evidence="5 6">
    <name type="scientific">Effrenium voratum</name>
    <dbReference type="NCBI Taxonomy" id="2562239"/>
    <lineage>
        <taxon>Eukaryota</taxon>
        <taxon>Sar</taxon>
        <taxon>Alveolata</taxon>
        <taxon>Dinophyceae</taxon>
        <taxon>Suessiales</taxon>
        <taxon>Symbiodiniaceae</taxon>
        <taxon>Effrenium</taxon>
    </lineage>
</organism>
<dbReference type="PANTHER" id="PTHR36681:SF3">
    <property type="entry name" value="NUCLEAR GTPASE, GERMINAL CENTER-ASSOCIATED, TANDEM DUPLICATE 3"/>
    <property type="match status" value="1"/>
</dbReference>
<dbReference type="Pfam" id="PF00350">
    <property type="entry name" value="Dynamin_N"/>
    <property type="match status" value="1"/>
</dbReference>
<dbReference type="SUPFAM" id="SSF47769">
    <property type="entry name" value="SAM/Pointed domain"/>
    <property type="match status" value="1"/>
</dbReference>
<sequence>MSRDSGTKRPVEELQPDASPEIYAWDTRQVADFLKSLSLERWLPLFCDTDGATLSQLSENDLKEIGCAELLPRKKLAGHIAKLKLAAERCARQTEVLPRDTQELVLALQDGVEVAEVAVAEAAEGAEGAEAREDKTLQIMAEERERLRRLSEEIRESVCQLRNTLEEQSEILKAKPSSGIALQLANECLEELFGANAAMVPEPVHIPLFGNTGAGKSTLLNAVLCQETVPTSGWRSCTAVPVELVPDPEAQSFVGEAYLKSCSEWRDEVETLLGDLLMSDRVRVSRREPVRGGEPTPAALAYDTLRAVYPLAFDNFHPWPNTQAALGELSRVTNRVTRQHRASQVLKFSNTRSFELTSEILDFVDSPDGEHVAAFWPLVRKVRIRGPFQCHPRVVLVDAPGVQESNSARASVVKQLLEDAGGVVIVSAIKRAATEKVAQEMLGERFRRQLLMDGHYAGNLAFVATCTDDLTLSELRKNLKVGDEVPQHEAAMMRNTRTKQRILADTLSGVRRIQSQGDSARSSNEELRARGIFPAVFTTSARDYQKLRGLLDTKVDGAARVWSRVEDTEIPALRLWLHAQGQKADLAAIQNTMEKVKSVCRRLGDAVAREEEDLTQRWTAEIREKVQEVMDGAVQSCARQAWLKMNSSLLERIGVGQREATEAAAVSFEQRCRPQGQGGLHWGTFKATCRREGEWRENFNEMLADPLNRAIAVEWDGVLNRFLPQCVQHALDNLCTELMAFQQTHRLPKPAFDETAAWLRSQSQSMKMTVQQRQMKLSRQIKDTLKQLMIPSYNQAANVSGTGTDVRQKQIIRDQVTGKGATMFKSACSFLGDELSELLAALEASMKSLVNRAVIRLEQSMVRLFAKGRESEALKALCAACAEPAAKALRSLVERNGMWQELKDLAVKKENFCLETPMEAAPQASEVPNEFLCPISQQVMEDPVITADGHTYDRAQIERWLRDQATSPITGEQLQHKNLVPNHSLRKLIMDTVADAGRTSQSAIEAPLPSGPDVSNVTWRGPEEQQASQEPQEPQLERPQEEPQMFEELDELQHELEDGLDNLQPPDHDLQSDPRSDEMADCHETNHVWDSGSEAGNEGANIVDDDNMGSADEDECHEAKDASDAESTKTGGTDGSDVPRQAGPEDMEVDAQDVMDGTPECLEDGGEASEANEVNLPDHSRPLLNGFRAWIRRRTLA</sequence>
<feature type="region of interest" description="Disordered" evidence="2">
    <location>
        <begin position="1000"/>
        <end position="1044"/>
    </location>
</feature>
<dbReference type="CDD" id="cd09487">
    <property type="entry name" value="SAM_superfamily"/>
    <property type="match status" value="1"/>
</dbReference>
<dbReference type="SUPFAM" id="SSF52540">
    <property type="entry name" value="P-loop containing nucleoside triphosphate hydrolases"/>
    <property type="match status" value="1"/>
</dbReference>
<dbReference type="Gene3D" id="3.40.50.300">
    <property type="entry name" value="P-loop containing nucleotide triphosphate hydrolases"/>
    <property type="match status" value="1"/>
</dbReference>
<keyword evidence="1" id="KW-0175">Coiled coil</keyword>
<dbReference type="EMBL" id="CAUJNA010003332">
    <property type="protein sequence ID" value="CAJ1399354.1"/>
    <property type="molecule type" value="Genomic_DNA"/>
</dbReference>
<dbReference type="CDD" id="cd16655">
    <property type="entry name" value="RING-Ubox_WDSUB1-like"/>
    <property type="match status" value="1"/>
</dbReference>
<evidence type="ECO:0000259" key="4">
    <source>
        <dbReference type="PROSITE" id="PS51698"/>
    </source>
</evidence>
<feature type="compositionally biased region" description="Basic and acidic residues" evidence="2">
    <location>
        <begin position="1066"/>
        <end position="1087"/>
    </location>
</feature>
<evidence type="ECO:0000256" key="1">
    <source>
        <dbReference type="SAM" id="Coils"/>
    </source>
</evidence>
<dbReference type="InterPro" id="IPR003613">
    <property type="entry name" value="Ubox_domain"/>
</dbReference>
<feature type="domain" description="U-box" evidence="4">
    <location>
        <begin position="926"/>
        <end position="999"/>
    </location>
</feature>
<gene>
    <name evidence="5" type="ORF">EVOR1521_LOCUS22900</name>
</gene>
<dbReference type="PANTHER" id="PTHR36681">
    <property type="entry name" value="NUCLEAR GTPASE, GERMINAL CENTER-ASSOCIATED, TANDEM DUPLICATE 3"/>
    <property type="match status" value="1"/>
</dbReference>
<dbReference type="InterPro" id="IPR056024">
    <property type="entry name" value="DUF7605"/>
</dbReference>
<feature type="domain" description="SAM" evidence="3">
    <location>
        <begin position="25"/>
        <end position="86"/>
    </location>
</feature>
<dbReference type="PROSITE" id="PS51698">
    <property type="entry name" value="U_BOX"/>
    <property type="match status" value="1"/>
</dbReference>
<dbReference type="Gene3D" id="3.30.40.10">
    <property type="entry name" value="Zinc/RING finger domain, C3HC4 (zinc finger)"/>
    <property type="match status" value="1"/>
</dbReference>
<dbReference type="InterPro" id="IPR045063">
    <property type="entry name" value="Dynamin_N"/>
</dbReference>
<evidence type="ECO:0000313" key="5">
    <source>
        <dbReference type="EMBL" id="CAJ1399354.1"/>
    </source>
</evidence>
<dbReference type="AlphaFoldDB" id="A0AA36J6C9"/>